<keyword evidence="2" id="KW-1185">Reference proteome</keyword>
<dbReference type="eggNOG" id="COG1595">
    <property type="taxonomic scope" value="Bacteria"/>
</dbReference>
<sequence length="144" mass="16470">MDVRLAIGIGAKTYDGSKVSESNDPAFVNSGERFDRLKKDRVNMAIQSPWEELDKEINLYLKLAGIFMDSWTISSAELVLLYLQNPEATQEEIGIKLGIKQNSVSGRWSRAKIDEMIEINRVFQIKINNLLLRSFLSKSYWPTL</sequence>
<comment type="caution">
    <text evidence="1">The sequence shown here is derived from an EMBL/GenBank/DDBJ whole genome shotgun (WGS) entry which is preliminary data.</text>
</comment>
<gene>
    <name evidence="1" type="ORF">A33Q_1300</name>
</gene>
<name>S2E2F1_INDAL</name>
<organism evidence="1 2">
    <name type="scientific">Indibacter alkaliphilus (strain CCUG 57479 / KCTC 22604 / LW1)</name>
    <dbReference type="NCBI Taxonomy" id="1189612"/>
    <lineage>
        <taxon>Bacteria</taxon>
        <taxon>Pseudomonadati</taxon>
        <taxon>Bacteroidota</taxon>
        <taxon>Cytophagia</taxon>
        <taxon>Cytophagales</taxon>
        <taxon>Cyclobacteriaceae</taxon>
    </lineage>
</organism>
<evidence type="ECO:0000313" key="2">
    <source>
        <dbReference type="Proteomes" id="UP000006073"/>
    </source>
</evidence>
<protein>
    <submittedName>
        <fullName evidence="1">Uncharacterized protein</fullName>
    </submittedName>
</protein>
<evidence type="ECO:0000313" key="1">
    <source>
        <dbReference type="EMBL" id="EOZ98646.1"/>
    </source>
</evidence>
<dbReference type="STRING" id="1189612.A33Q_1300"/>
<dbReference type="AlphaFoldDB" id="S2E2F1"/>
<accession>S2E2F1</accession>
<dbReference type="Proteomes" id="UP000006073">
    <property type="component" value="Unassembled WGS sequence"/>
</dbReference>
<proteinExistence type="predicted"/>
<dbReference type="EMBL" id="ALWO02000023">
    <property type="protein sequence ID" value="EOZ98646.1"/>
    <property type="molecule type" value="Genomic_DNA"/>
</dbReference>
<reference evidence="1 2" key="1">
    <citation type="journal article" date="2013" name="Genome Announc.">
        <title>Draft Genome Sequence of Indibacter alkaliphilus Strain LW1T, Isolated from Lonar Lake, a Haloalkaline Lake in the Buldana District of Maharashtra, India.</title>
        <authorList>
            <person name="Singh A."/>
            <person name="Kumar Jangir P."/>
            <person name="Sharma R."/>
            <person name="Singh A."/>
            <person name="Kumar Pinnaka A."/>
            <person name="Shivaji S."/>
        </authorList>
    </citation>
    <scope>NUCLEOTIDE SEQUENCE [LARGE SCALE GENOMIC DNA]</scope>
    <source>
        <strain evidence="2">CCUG 57479 / KCTC 22604 / LW1</strain>
    </source>
</reference>